<dbReference type="SUPFAM" id="SSF53850">
    <property type="entry name" value="Periplasmic binding protein-like II"/>
    <property type="match status" value="1"/>
</dbReference>
<comment type="caution">
    <text evidence="6">The sequence shown here is derived from an EMBL/GenBank/DDBJ whole genome shotgun (WGS) entry which is preliminary data.</text>
</comment>
<dbReference type="InterPro" id="IPR036390">
    <property type="entry name" value="WH_DNA-bd_sf"/>
</dbReference>
<feature type="domain" description="HTH lysR-type" evidence="5">
    <location>
        <begin position="1"/>
        <end position="59"/>
    </location>
</feature>
<comment type="similarity">
    <text evidence="1">Belongs to the LysR transcriptional regulatory family.</text>
</comment>
<gene>
    <name evidence="6" type="ORF">J5X75_28795</name>
</gene>
<evidence type="ECO:0000256" key="3">
    <source>
        <dbReference type="ARBA" id="ARBA00023125"/>
    </source>
</evidence>
<dbReference type="Pfam" id="PF03466">
    <property type="entry name" value="LysR_substrate"/>
    <property type="match status" value="1"/>
</dbReference>
<dbReference type="InterPro" id="IPR036388">
    <property type="entry name" value="WH-like_DNA-bd_sf"/>
</dbReference>
<dbReference type="InterPro" id="IPR005119">
    <property type="entry name" value="LysR_subst-bd"/>
</dbReference>
<evidence type="ECO:0000313" key="6">
    <source>
        <dbReference type="EMBL" id="MBO3741513.1"/>
    </source>
</evidence>
<reference evidence="6 7" key="1">
    <citation type="submission" date="2021-03" db="EMBL/GenBank/DDBJ databases">
        <title>Actinoplanes flavus sp. nov., a novel actinomycete isolated from Coconut Palm rhizosphere soil.</title>
        <authorList>
            <person name="Luo X."/>
        </authorList>
    </citation>
    <scope>NUCLEOTIDE SEQUENCE [LARGE SCALE GENOMIC DNA]</scope>
    <source>
        <strain evidence="6 7">NEAU-H7</strain>
    </source>
</reference>
<name>A0ABS3USG7_9ACTN</name>
<keyword evidence="7" id="KW-1185">Reference proteome</keyword>
<dbReference type="PROSITE" id="PS50931">
    <property type="entry name" value="HTH_LYSR"/>
    <property type="match status" value="1"/>
</dbReference>
<dbReference type="Gene3D" id="3.40.190.10">
    <property type="entry name" value="Periplasmic binding protein-like II"/>
    <property type="match status" value="2"/>
</dbReference>
<organism evidence="6 7">
    <name type="scientific">Actinoplanes flavus</name>
    <dbReference type="NCBI Taxonomy" id="2820290"/>
    <lineage>
        <taxon>Bacteria</taxon>
        <taxon>Bacillati</taxon>
        <taxon>Actinomycetota</taxon>
        <taxon>Actinomycetes</taxon>
        <taxon>Micromonosporales</taxon>
        <taxon>Micromonosporaceae</taxon>
        <taxon>Actinoplanes</taxon>
    </lineage>
</organism>
<keyword evidence="2" id="KW-0805">Transcription regulation</keyword>
<dbReference type="PANTHER" id="PTHR30346:SF0">
    <property type="entry name" value="HCA OPERON TRANSCRIPTIONAL ACTIVATOR HCAR"/>
    <property type="match status" value="1"/>
</dbReference>
<dbReference type="PANTHER" id="PTHR30346">
    <property type="entry name" value="TRANSCRIPTIONAL DUAL REGULATOR HCAR-RELATED"/>
    <property type="match status" value="1"/>
</dbReference>
<dbReference type="InterPro" id="IPR000847">
    <property type="entry name" value="LysR_HTH_N"/>
</dbReference>
<dbReference type="CDD" id="cd08414">
    <property type="entry name" value="PBP2_LTTR_aromatics_like"/>
    <property type="match status" value="1"/>
</dbReference>
<dbReference type="Gene3D" id="1.10.10.10">
    <property type="entry name" value="Winged helix-like DNA-binding domain superfamily/Winged helix DNA-binding domain"/>
    <property type="match status" value="1"/>
</dbReference>
<accession>A0ABS3USG7</accession>
<keyword evidence="3" id="KW-0238">DNA-binding</keyword>
<dbReference type="EMBL" id="JAGFNS010000021">
    <property type="protein sequence ID" value="MBO3741513.1"/>
    <property type="molecule type" value="Genomic_DNA"/>
</dbReference>
<evidence type="ECO:0000313" key="7">
    <source>
        <dbReference type="Proteomes" id="UP000679690"/>
    </source>
</evidence>
<evidence type="ECO:0000256" key="1">
    <source>
        <dbReference type="ARBA" id="ARBA00009437"/>
    </source>
</evidence>
<dbReference type="PRINTS" id="PR00039">
    <property type="entry name" value="HTHLYSR"/>
</dbReference>
<dbReference type="Proteomes" id="UP000679690">
    <property type="component" value="Unassembled WGS sequence"/>
</dbReference>
<proteinExistence type="inferred from homology"/>
<evidence type="ECO:0000256" key="4">
    <source>
        <dbReference type="ARBA" id="ARBA00023163"/>
    </source>
</evidence>
<protein>
    <submittedName>
        <fullName evidence="6">LysR family transcriptional regulator</fullName>
    </submittedName>
</protein>
<dbReference type="Pfam" id="PF00126">
    <property type="entry name" value="HTH_1"/>
    <property type="match status" value="1"/>
</dbReference>
<sequence length="335" mass="35744">MDLFRHLRYFLVVAEELHFGRAAEVLGIAQPPLSQAMRRLERDLGVTLFDRLPRGTTLTTAGEVLADQARQLLAAEQRMRTLMRAVRDGAIGTLRAGVLPGTPAPVLGELLDRLSDQTPGLDVDLQELTTAEQLDSLAAARLDVGVVEHPVDLVDLHCGRVVRTPLGVVLPRVSPLARAAEVDLAELAGQGLVIFPRATAPDWYDRILAAAGERGFPAARIRHARSPQMLCALVVAGHGVALERQATVRREPRVVWRPLAGAPLWQEVSAVWPRQAPHPAAARFAALATQLLSGPPAATTAPGPETPAPWSVVFDVARGARGRSAVAGAPGGTPQ</sequence>
<dbReference type="SUPFAM" id="SSF46785">
    <property type="entry name" value="Winged helix' DNA-binding domain"/>
    <property type="match status" value="1"/>
</dbReference>
<dbReference type="RefSeq" id="WP_208470658.1">
    <property type="nucleotide sequence ID" value="NZ_JAGFNS010000021.1"/>
</dbReference>
<evidence type="ECO:0000259" key="5">
    <source>
        <dbReference type="PROSITE" id="PS50931"/>
    </source>
</evidence>
<keyword evidence="4" id="KW-0804">Transcription</keyword>
<evidence type="ECO:0000256" key="2">
    <source>
        <dbReference type="ARBA" id="ARBA00023015"/>
    </source>
</evidence>